<keyword evidence="1" id="KW-1133">Transmembrane helix</keyword>
<keyword evidence="3" id="KW-1185">Reference proteome</keyword>
<keyword evidence="1" id="KW-0472">Membrane</keyword>
<feature type="transmembrane region" description="Helical" evidence="1">
    <location>
        <begin position="168"/>
        <end position="195"/>
    </location>
</feature>
<sequence length="263" mass="30111">MLVSLIFGFCAGEILYIKNYGEKIDLRRFASCHIYDMELTKTITVKLSEDEDVEFLDINDVQVGIGHVPLPIQKPVGYGKHLIQWITGENTSKKISSELEKQLICTKEEDDCFIRVNFSGKNVLKIRGISQSFCQNAFITTSKRPAHDLLKSHQPDFRVENHQQEKEFFSMGLIIGISSSVAVFFILGLLVVIFIRRRQKNLEKEEESAWNAQSSGESRRVEHIYEEIDDSLIGQNPSYHVYDTLEYATTGRAQTNGYDHLQL</sequence>
<accession>A0ABN7SIS8</accession>
<dbReference type="EMBL" id="OU015566">
    <property type="protein sequence ID" value="CAG5101987.1"/>
    <property type="molecule type" value="Genomic_DNA"/>
</dbReference>
<protein>
    <submittedName>
        <fullName evidence="2">Oidioi.mRNA.OKI2018_I69.chr1.g89.t1.cds</fullName>
    </submittedName>
</protein>
<name>A0ABN7SIS8_OIKDI</name>
<evidence type="ECO:0000313" key="3">
    <source>
        <dbReference type="Proteomes" id="UP001158576"/>
    </source>
</evidence>
<dbReference type="Proteomes" id="UP001158576">
    <property type="component" value="Chromosome 1"/>
</dbReference>
<organism evidence="2 3">
    <name type="scientific">Oikopleura dioica</name>
    <name type="common">Tunicate</name>
    <dbReference type="NCBI Taxonomy" id="34765"/>
    <lineage>
        <taxon>Eukaryota</taxon>
        <taxon>Metazoa</taxon>
        <taxon>Chordata</taxon>
        <taxon>Tunicata</taxon>
        <taxon>Appendicularia</taxon>
        <taxon>Copelata</taxon>
        <taxon>Oikopleuridae</taxon>
        <taxon>Oikopleura</taxon>
    </lineage>
</organism>
<reference evidence="2 3" key="1">
    <citation type="submission" date="2021-04" db="EMBL/GenBank/DDBJ databases">
        <authorList>
            <person name="Bliznina A."/>
        </authorList>
    </citation>
    <scope>NUCLEOTIDE SEQUENCE [LARGE SCALE GENOMIC DNA]</scope>
</reference>
<keyword evidence="1" id="KW-0812">Transmembrane</keyword>
<evidence type="ECO:0000256" key="1">
    <source>
        <dbReference type="SAM" id="Phobius"/>
    </source>
</evidence>
<gene>
    <name evidence="2" type="ORF">OKIOD_LOCUS8854</name>
</gene>
<evidence type="ECO:0000313" key="2">
    <source>
        <dbReference type="EMBL" id="CAG5101987.1"/>
    </source>
</evidence>
<proteinExistence type="predicted"/>